<dbReference type="GO" id="GO:0006351">
    <property type="term" value="P:DNA-templated transcription"/>
    <property type="evidence" value="ECO:0007669"/>
    <property type="project" value="InterPro"/>
</dbReference>
<evidence type="ECO:0000256" key="1">
    <source>
        <dbReference type="ARBA" id="ARBA00004123"/>
    </source>
</evidence>
<evidence type="ECO:0000313" key="7">
    <source>
        <dbReference type="EMBL" id="KAI9252414.1"/>
    </source>
</evidence>
<accession>A0AAD5JT39</accession>
<evidence type="ECO:0000256" key="5">
    <source>
        <dbReference type="SAM" id="MobiDB-lite"/>
    </source>
</evidence>
<dbReference type="PROSITE" id="PS50048">
    <property type="entry name" value="ZN2_CY6_FUNGAL_2"/>
    <property type="match status" value="1"/>
</dbReference>
<protein>
    <submittedName>
        <fullName evidence="7">Fungal-specific transcription factor domain-containing protein</fullName>
    </submittedName>
</protein>
<feature type="region of interest" description="Disordered" evidence="5">
    <location>
        <begin position="1"/>
        <end position="33"/>
    </location>
</feature>
<reference evidence="7" key="1">
    <citation type="journal article" date="2022" name="IScience">
        <title>Evolution of zygomycete secretomes and the origins of terrestrial fungal ecologies.</title>
        <authorList>
            <person name="Chang Y."/>
            <person name="Wang Y."/>
            <person name="Mondo S."/>
            <person name="Ahrendt S."/>
            <person name="Andreopoulos W."/>
            <person name="Barry K."/>
            <person name="Beard J."/>
            <person name="Benny G.L."/>
            <person name="Blankenship S."/>
            <person name="Bonito G."/>
            <person name="Cuomo C."/>
            <person name="Desiro A."/>
            <person name="Gervers K.A."/>
            <person name="Hundley H."/>
            <person name="Kuo A."/>
            <person name="LaButti K."/>
            <person name="Lang B.F."/>
            <person name="Lipzen A."/>
            <person name="O'Donnell K."/>
            <person name="Pangilinan J."/>
            <person name="Reynolds N."/>
            <person name="Sandor L."/>
            <person name="Smith M.E."/>
            <person name="Tsang A."/>
            <person name="Grigoriev I.V."/>
            <person name="Stajich J.E."/>
            <person name="Spatafora J.W."/>
        </authorList>
    </citation>
    <scope>NUCLEOTIDE SEQUENCE</scope>
    <source>
        <strain evidence="7">RSA 2281</strain>
    </source>
</reference>
<feature type="compositionally biased region" description="Polar residues" evidence="5">
    <location>
        <begin position="1"/>
        <end position="32"/>
    </location>
</feature>
<evidence type="ECO:0000313" key="8">
    <source>
        <dbReference type="Proteomes" id="UP001209540"/>
    </source>
</evidence>
<dbReference type="Proteomes" id="UP001209540">
    <property type="component" value="Unassembled WGS sequence"/>
</dbReference>
<dbReference type="PROSITE" id="PS00463">
    <property type="entry name" value="ZN2_CY6_FUNGAL_1"/>
    <property type="match status" value="1"/>
</dbReference>
<dbReference type="SMART" id="SM00066">
    <property type="entry name" value="GAL4"/>
    <property type="match status" value="1"/>
</dbReference>
<dbReference type="GO" id="GO:0000981">
    <property type="term" value="F:DNA-binding transcription factor activity, RNA polymerase II-specific"/>
    <property type="evidence" value="ECO:0007669"/>
    <property type="project" value="InterPro"/>
</dbReference>
<keyword evidence="4" id="KW-0539">Nucleus</keyword>
<dbReference type="PANTHER" id="PTHR46910:SF3">
    <property type="entry name" value="HALOTOLERANCE PROTEIN 9-RELATED"/>
    <property type="match status" value="1"/>
</dbReference>
<dbReference type="GO" id="GO:0005634">
    <property type="term" value="C:nucleus"/>
    <property type="evidence" value="ECO:0007669"/>
    <property type="project" value="UniProtKB-SubCell"/>
</dbReference>
<dbReference type="GO" id="GO:0008270">
    <property type="term" value="F:zinc ion binding"/>
    <property type="evidence" value="ECO:0007669"/>
    <property type="project" value="InterPro"/>
</dbReference>
<comment type="subcellular location">
    <subcellularLocation>
        <location evidence="1">Nucleus</location>
    </subcellularLocation>
</comment>
<keyword evidence="2" id="KW-0479">Metal-binding</keyword>
<dbReference type="InterPro" id="IPR050987">
    <property type="entry name" value="AtrR-like"/>
</dbReference>
<gene>
    <name evidence="7" type="ORF">BDA99DRAFT_521032</name>
</gene>
<keyword evidence="8" id="KW-1185">Reference proteome</keyword>
<dbReference type="InterPro" id="IPR036864">
    <property type="entry name" value="Zn2-C6_fun-type_DNA-bd_sf"/>
</dbReference>
<dbReference type="InterPro" id="IPR007219">
    <property type="entry name" value="XnlR_reg_dom"/>
</dbReference>
<dbReference type="PANTHER" id="PTHR46910">
    <property type="entry name" value="TRANSCRIPTION FACTOR PDR1"/>
    <property type="match status" value="1"/>
</dbReference>
<evidence type="ECO:0000256" key="3">
    <source>
        <dbReference type="ARBA" id="ARBA00023125"/>
    </source>
</evidence>
<dbReference type="EMBL" id="JAIXMP010000028">
    <property type="protein sequence ID" value="KAI9252414.1"/>
    <property type="molecule type" value="Genomic_DNA"/>
</dbReference>
<dbReference type="Pfam" id="PF04082">
    <property type="entry name" value="Fungal_trans"/>
    <property type="match status" value="1"/>
</dbReference>
<dbReference type="CDD" id="cd00067">
    <property type="entry name" value="GAL4"/>
    <property type="match status" value="1"/>
</dbReference>
<organism evidence="7 8">
    <name type="scientific">Phascolomyces articulosus</name>
    <dbReference type="NCBI Taxonomy" id="60185"/>
    <lineage>
        <taxon>Eukaryota</taxon>
        <taxon>Fungi</taxon>
        <taxon>Fungi incertae sedis</taxon>
        <taxon>Mucoromycota</taxon>
        <taxon>Mucoromycotina</taxon>
        <taxon>Mucoromycetes</taxon>
        <taxon>Mucorales</taxon>
        <taxon>Lichtheimiaceae</taxon>
        <taxon>Phascolomyces</taxon>
    </lineage>
</organism>
<dbReference type="SUPFAM" id="SSF57701">
    <property type="entry name" value="Zn2/Cys6 DNA-binding domain"/>
    <property type="match status" value="1"/>
</dbReference>
<evidence type="ECO:0000256" key="4">
    <source>
        <dbReference type="ARBA" id="ARBA00023242"/>
    </source>
</evidence>
<dbReference type="SMART" id="SM00906">
    <property type="entry name" value="Fungal_trans"/>
    <property type="match status" value="1"/>
</dbReference>
<dbReference type="InterPro" id="IPR001138">
    <property type="entry name" value="Zn2Cys6_DnaBD"/>
</dbReference>
<proteinExistence type="predicted"/>
<dbReference type="Gene3D" id="4.10.240.10">
    <property type="entry name" value="Zn(2)-C6 fungal-type DNA-binding domain"/>
    <property type="match status" value="1"/>
</dbReference>
<sequence>MSDSTSFQGHSFQGTNSNDSKQTTDQQQVNNKRSCDNCRKKKIRCDSHLTMPCTACQKVGIECLITSKPKKSGPPSKMYMSSLEKRIEQLESLLSEQNKSAAGDIGNNQSYAAAATSPSQQQQHPSQKFDIVFSPWMNLAKQSNSQQQSGSLVTGSNNSDKQIIHNSDSSMVPVSQAVVDMIHEIPNLTTDLVEDLMERYFTFIHPRVPVLDKRSFLLQYYYQFPEPLEKHLFYAVCAMGCQFLPRAGLTGDSSAERKIGRLLRDKAMGVMHFAYKRSSITTLQTLLMMSLLAPNSDNGEGSSTNWLVLGAAIRMSQDMEIHREENYLHMSKCEIEMRRRIAHNIYMWDKFSAAAAWKPFTIRDEDFSVQIPSDYEQEPEDGITMDQLSNDQSPLPKLLKQTEEDIHEKKPVYYIHVQSVPMSRMIGRILTSLHLTKAVDESGVSIDIDMITHLDTALIAWRQVGYEKPYDSYVLHNEIFDMLYHAGVLLLYRPLIIDSIPIPQCAGANSIQMLDLCTDAAEKIIDFMETAPVWGIPCLKDFLIIQCATVFLQNCNNEDRNTRSKARKNLHRCAAVHQIDDIFSQSQNSVLLEELSKQLPHEEDEEVPSHQMMIHQLSNENEQVQSPLTTSANEFGSSTDNPTMDSLTVAMAVYDRESNDDTYNNMLLSWQQLQREQQQQARNEFDLMMEMDMDHLVLDSTYLLGPQQQLF</sequence>
<keyword evidence="3" id="KW-0238">DNA-binding</keyword>
<dbReference type="GO" id="GO:0003677">
    <property type="term" value="F:DNA binding"/>
    <property type="evidence" value="ECO:0007669"/>
    <property type="project" value="UniProtKB-KW"/>
</dbReference>
<comment type="caution">
    <text evidence="7">The sequence shown here is derived from an EMBL/GenBank/DDBJ whole genome shotgun (WGS) entry which is preliminary data.</text>
</comment>
<evidence type="ECO:0000256" key="2">
    <source>
        <dbReference type="ARBA" id="ARBA00022723"/>
    </source>
</evidence>
<name>A0AAD5JT39_9FUNG</name>
<dbReference type="CDD" id="cd12148">
    <property type="entry name" value="fungal_TF_MHR"/>
    <property type="match status" value="1"/>
</dbReference>
<evidence type="ECO:0000259" key="6">
    <source>
        <dbReference type="PROSITE" id="PS50048"/>
    </source>
</evidence>
<feature type="domain" description="Zn(2)-C6 fungal-type" evidence="6">
    <location>
        <begin position="34"/>
        <end position="65"/>
    </location>
</feature>
<reference evidence="7" key="2">
    <citation type="submission" date="2023-02" db="EMBL/GenBank/DDBJ databases">
        <authorList>
            <consortium name="DOE Joint Genome Institute"/>
            <person name="Mondo S.J."/>
            <person name="Chang Y."/>
            <person name="Wang Y."/>
            <person name="Ahrendt S."/>
            <person name="Andreopoulos W."/>
            <person name="Barry K."/>
            <person name="Beard J."/>
            <person name="Benny G.L."/>
            <person name="Blankenship S."/>
            <person name="Bonito G."/>
            <person name="Cuomo C."/>
            <person name="Desiro A."/>
            <person name="Gervers K.A."/>
            <person name="Hundley H."/>
            <person name="Kuo A."/>
            <person name="LaButti K."/>
            <person name="Lang B.F."/>
            <person name="Lipzen A."/>
            <person name="O'Donnell K."/>
            <person name="Pangilinan J."/>
            <person name="Reynolds N."/>
            <person name="Sandor L."/>
            <person name="Smith M.W."/>
            <person name="Tsang A."/>
            <person name="Grigoriev I.V."/>
            <person name="Stajich J.E."/>
            <person name="Spatafora J.W."/>
        </authorList>
    </citation>
    <scope>NUCLEOTIDE SEQUENCE</scope>
    <source>
        <strain evidence="7">RSA 2281</strain>
    </source>
</reference>
<dbReference type="Pfam" id="PF00172">
    <property type="entry name" value="Zn_clus"/>
    <property type="match status" value="1"/>
</dbReference>
<dbReference type="AlphaFoldDB" id="A0AAD5JT39"/>